<evidence type="ECO:0000259" key="3">
    <source>
        <dbReference type="Pfam" id="PF13359"/>
    </source>
</evidence>
<accession>A0A0Q1AFR9</accession>
<dbReference type="Proteomes" id="UP000050517">
    <property type="component" value="Unassembled WGS sequence"/>
</dbReference>
<sequence>MRENRTQQALAVTFDISQPTVSRILTHDVPLLAHLVSVWIPTWNDIMDTYGFLIVDGALITCTNTHTRKDLYSGKHHTTGYNLQIACDVDGHLVWTSNPQPGSMHDTAALRASGFITHTHNMRIMADKGYIGLGFITPMKKPPG</sequence>
<organism evidence="5 6">
    <name type="scientific">Corynebacterium oculi</name>
    <dbReference type="NCBI Taxonomy" id="1544416"/>
    <lineage>
        <taxon>Bacteria</taxon>
        <taxon>Bacillati</taxon>
        <taxon>Actinomycetota</taxon>
        <taxon>Actinomycetes</taxon>
        <taxon>Mycobacteriales</taxon>
        <taxon>Corynebacteriaceae</taxon>
        <taxon>Corynebacterium</taxon>
    </lineage>
</organism>
<name>A0A0Q1AFR9_9CORY</name>
<dbReference type="Pfam" id="PF13359">
    <property type="entry name" value="DDE_Tnp_4"/>
    <property type="match status" value="1"/>
</dbReference>
<dbReference type="GO" id="GO:0046872">
    <property type="term" value="F:metal ion binding"/>
    <property type="evidence" value="ECO:0007669"/>
    <property type="project" value="UniProtKB-KW"/>
</dbReference>
<protein>
    <submittedName>
        <fullName evidence="5">Transposase DDE domain protein</fullName>
    </submittedName>
</protein>
<dbReference type="PATRIC" id="fig|1544416.3.peg.623"/>
<dbReference type="Pfam" id="PF13613">
    <property type="entry name" value="HTH_Tnp_4"/>
    <property type="match status" value="1"/>
</dbReference>
<comment type="caution">
    <text evidence="5">The sequence shown here is derived from an EMBL/GenBank/DDBJ whole genome shotgun (WGS) entry which is preliminary data.</text>
</comment>
<evidence type="ECO:0000313" key="5">
    <source>
        <dbReference type="EMBL" id="KQB85478.1"/>
    </source>
</evidence>
<feature type="domain" description="Transposase Helix-turn-helix" evidence="4">
    <location>
        <begin position="1"/>
        <end position="35"/>
    </location>
</feature>
<dbReference type="EMBL" id="LKST01000001">
    <property type="protein sequence ID" value="KQB85478.1"/>
    <property type="molecule type" value="Genomic_DNA"/>
</dbReference>
<evidence type="ECO:0000256" key="2">
    <source>
        <dbReference type="ARBA" id="ARBA00022723"/>
    </source>
</evidence>
<feature type="domain" description="DDE Tnp4" evidence="3">
    <location>
        <begin position="55"/>
        <end position="142"/>
    </location>
</feature>
<keyword evidence="2" id="KW-0479">Metal-binding</keyword>
<reference evidence="5 6" key="1">
    <citation type="submission" date="2015-10" db="EMBL/GenBank/DDBJ databases">
        <title>Corynebacteirum lowii and Corynebacterium oculi species nova, derived from human clinical disease and and emended description of Corynebacterium mastiditis.</title>
        <authorList>
            <person name="Bernard K."/>
            <person name="Pacheco A.L."/>
            <person name="Mcdougall C."/>
            <person name="Burtx T."/>
            <person name="Weibe D."/>
            <person name="Tyler S."/>
            <person name="Olson A.B."/>
            <person name="Cnockaert M."/>
            <person name="Eguchi H."/>
            <person name="Kuwahara T."/>
            <person name="Nakayama-Imaohji H."/>
            <person name="Boudewijins M."/>
            <person name="Van Hoecke F."/>
            <person name="Bernier A.-M."/>
            <person name="Vandamme P."/>
        </authorList>
    </citation>
    <scope>NUCLEOTIDE SEQUENCE [LARGE SCALE GENOMIC DNA]</scope>
    <source>
        <strain evidence="5 6">NML 130210</strain>
    </source>
</reference>
<dbReference type="STRING" id="1544416.Cocul_00624"/>
<dbReference type="InterPro" id="IPR027805">
    <property type="entry name" value="Transposase_HTH_dom"/>
</dbReference>
<keyword evidence="6" id="KW-1185">Reference proteome</keyword>
<proteinExistence type="predicted"/>
<comment type="cofactor">
    <cofactor evidence="1">
        <name>a divalent metal cation</name>
        <dbReference type="ChEBI" id="CHEBI:60240"/>
    </cofactor>
</comment>
<evidence type="ECO:0000256" key="1">
    <source>
        <dbReference type="ARBA" id="ARBA00001968"/>
    </source>
</evidence>
<dbReference type="AlphaFoldDB" id="A0A0Q1AFR9"/>
<evidence type="ECO:0000259" key="4">
    <source>
        <dbReference type="Pfam" id="PF13613"/>
    </source>
</evidence>
<dbReference type="InterPro" id="IPR027806">
    <property type="entry name" value="HARBI1_dom"/>
</dbReference>
<gene>
    <name evidence="5" type="ORF">Cocul_00624</name>
</gene>
<evidence type="ECO:0000313" key="6">
    <source>
        <dbReference type="Proteomes" id="UP000050517"/>
    </source>
</evidence>